<dbReference type="Proteomes" id="UP001595636">
    <property type="component" value="Unassembled WGS sequence"/>
</dbReference>
<dbReference type="EMBL" id="JBHRYH010000023">
    <property type="protein sequence ID" value="MFC3626784.1"/>
    <property type="molecule type" value="Genomic_DNA"/>
</dbReference>
<dbReference type="PANTHER" id="PTHR42924:SF3">
    <property type="entry name" value="POLYMERASE_HISTIDINOL PHOSPHATASE N-TERMINAL DOMAIN-CONTAINING PROTEIN"/>
    <property type="match status" value="1"/>
</dbReference>
<dbReference type="Gene3D" id="1.10.150.650">
    <property type="match status" value="1"/>
</dbReference>
<dbReference type="Pfam" id="PF02811">
    <property type="entry name" value="PHP"/>
    <property type="match status" value="1"/>
</dbReference>
<dbReference type="InterPro" id="IPR016195">
    <property type="entry name" value="Pol/histidinol_Pase-like"/>
</dbReference>
<proteinExistence type="predicted"/>
<dbReference type="InterPro" id="IPR049742">
    <property type="entry name" value="35NBP"/>
</dbReference>
<evidence type="ECO:0000313" key="3">
    <source>
        <dbReference type="Proteomes" id="UP001595636"/>
    </source>
</evidence>
<sequence>MATVDLHFHSTASDGGLPPAEVVRRAAERGATLLALTDHDCTAGFAEAAATASACGVPFLAGVEVSVTWEERHTVHIVGLGVDPANPELVAGLQSIRQGRIERAQLMAAALEKVGIAGAFDGAMQFAANPEMISRTHFARFLVQSGVVKDVKAVFRKYLAQGKPGYVKHRWASLQDAVAWIRAAGGMAVIAHPGRYDMGRTLIERLVTEFRDAGGEGIEVSSGSHSLDDMLKFALVAQKFGLYASAGSDFHAPGEGGRDVGYTENLPPICRPIWEPLAARIHQPAAAPASGD</sequence>
<dbReference type="SUPFAM" id="SSF89550">
    <property type="entry name" value="PHP domain-like"/>
    <property type="match status" value="1"/>
</dbReference>
<evidence type="ECO:0000259" key="1">
    <source>
        <dbReference type="SMART" id="SM00481"/>
    </source>
</evidence>
<comment type="caution">
    <text evidence="2">The sequence shown here is derived from an EMBL/GenBank/DDBJ whole genome shotgun (WGS) entry which is preliminary data.</text>
</comment>
<feature type="domain" description="Polymerase/histidinol phosphatase N-terminal" evidence="1">
    <location>
        <begin position="4"/>
        <end position="69"/>
    </location>
</feature>
<dbReference type="SMART" id="SM00481">
    <property type="entry name" value="POLIIIAc"/>
    <property type="match status" value="1"/>
</dbReference>
<evidence type="ECO:0000313" key="2">
    <source>
        <dbReference type="EMBL" id="MFC3626784.1"/>
    </source>
</evidence>
<dbReference type="EC" id="3.1.3.97" evidence="2"/>
<reference evidence="3" key="1">
    <citation type="journal article" date="2019" name="Int. J. Syst. Evol. Microbiol.">
        <title>The Global Catalogue of Microorganisms (GCM) 10K type strain sequencing project: providing services to taxonomists for standard genome sequencing and annotation.</title>
        <authorList>
            <consortium name="The Broad Institute Genomics Platform"/>
            <consortium name="The Broad Institute Genome Sequencing Center for Infectious Disease"/>
            <person name="Wu L."/>
            <person name="Ma J."/>
        </authorList>
    </citation>
    <scope>NUCLEOTIDE SEQUENCE [LARGE SCALE GENOMIC DNA]</scope>
    <source>
        <strain evidence="3">KCTC 42195</strain>
    </source>
</reference>
<dbReference type="RefSeq" id="WP_390279767.1">
    <property type="nucleotide sequence ID" value="NZ_JBHRYH010000023.1"/>
</dbReference>
<dbReference type="InterPro" id="IPR052018">
    <property type="entry name" value="PHP_domain"/>
</dbReference>
<dbReference type="NCBIfam" id="NF041577">
    <property type="entry name" value="nside_bi_sphtase"/>
    <property type="match status" value="1"/>
</dbReference>
<keyword evidence="2" id="KW-0378">Hydrolase</keyword>
<organism evidence="2 3">
    <name type="scientific">Vogesella amnigena</name>
    <dbReference type="NCBI Taxonomy" id="1507449"/>
    <lineage>
        <taxon>Bacteria</taxon>
        <taxon>Pseudomonadati</taxon>
        <taxon>Pseudomonadota</taxon>
        <taxon>Betaproteobacteria</taxon>
        <taxon>Neisseriales</taxon>
        <taxon>Chromobacteriaceae</taxon>
        <taxon>Vogesella</taxon>
    </lineage>
</organism>
<dbReference type="CDD" id="cd07438">
    <property type="entry name" value="PHP_HisPPase_AMP"/>
    <property type="match status" value="1"/>
</dbReference>
<accession>A0ABV7TVF4</accession>
<dbReference type="InterPro" id="IPR003141">
    <property type="entry name" value="Pol/His_phosphatase_N"/>
</dbReference>
<dbReference type="Gene3D" id="3.20.20.140">
    <property type="entry name" value="Metal-dependent hydrolases"/>
    <property type="match status" value="1"/>
</dbReference>
<keyword evidence="3" id="KW-1185">Reference proteome</keyword>
<gene>
    <name evidence="2" type="ORF">ACFOKJ_11685</name>
</gene>
<dbReference type="InterPro" id="IPR004013">
    <property type="entry name" value="PHP_dom"/>
</dbReference>
<dbReference type="PANTHER" id="PTHR42924">
    <property type="entry name" value="EXONUCLEASE"/>
    <property type="match status" value="1"/>
</dbReference>
<protein>
    <submittedName>
        <fullName evidence="2">3',5'-nucleoside bisphosphate phosphatase</fullName>
        <ecNumber evidence="2">3.1.3.97</ecNumber>
    </submittedName>
</protein>
<dbReference type="GO" id="GO:0097657">
    <property type="term" value="F:3',5'-nucleotide bisphosphate phosphatase activity"/>
    <property type="evidence" value="ECO:0007669"/>
    <property type="project" value="UniProtKB-EC"/>
</dbReference>
<name>A0ABV7TVF4_9NEIS</name>